<organism evidence="1 2">
    <name type="scientific">Xylella fastidiosa (strain 9a5c)</name>
    <dbReference type="NCBI Taxonomy" id="160492"/>
    <lineage>
        <taxon>Bacteria</taxon>
        <taxon>Pseudomonadati</taxon>
        <taxon>Pseudomonadota</taxon>
        <taxon>Gammaproteobacteria</taxon>
        <taxon>Lysobacterales</taxon>
        <taxon>Lysobacteraceae</taxon>
        <taxon>Xylella</taxon>
    </lineage>
</organism>
<accession>Q9PA52</accession>
<name>Q9PA52_XYLFA</name>
<dbReference type="PIR" id="D82531">
    <property type="entry name" value="D82531"/>
</dbReference>
<gene>
    <name evidence="1" type="ordered locus">XF_2668</name>
</gene>
<evidence type="ECO:0000313" key="2">
    <source>
        <dbReference type="Proteomes" id="UP000000812"/>
    </source>
</evidence>
<dbReference type="KEGG" id="xfa:XF_2668"/>
<proteinExistence type="predicted"/>
<dbReference type="STRING" id="160492.XF_2668"/>
<protein>
    <submittedName>
        <fullName evidence="1">Uncharacterized protein</fullName>
    </submittedName>
</protein>
<dbReference type="AlphaFoldDB" id="Q9PA52"/>
<dbReference type="Proteomes" id="UP000000812">
    <property type="component" value="Chromosome"/>
</dbReference>
<sequence length="44" mass="4869">MDIAVTGKRYRTVTVCSGLGALCTRMLVNRPARPSKHTILDRIP</sequence>
<dbReference type="EMBL" id="AE003849">
    <property type="protein sequence ID" value="AAF85465.1"/>
    <property type="molecule type" value="Genomic_DNA"/>
</dbReference>
<reference evidence="1 2" key="1">
    <citation type="journal article" date="2000" name="Nature">
        <title>The genome sequence of the plant pathogen Xylella fastidiosa.</title>
        <authorList>
            <person name="Simpson A.J."/>
            <person name="Reinach F.C."/>
            <person name="Arruda P."/>
            <person name="Abreu F.A."/>
            <person name="Acencio M."/>
            <person name="Alvarenga R."/>
            <person name="Alves L.M."/>
            <person name="Araya J.E."/>
            <person name="Baia G.S."/>
            <person name="Baptista C.S."/>
            <person name="Barros M.H."/>
            <person name="Bonaccorsi E.D."/>
            <person name="Bordin S."/>
            <person name="Bove J.M."/>
            <person name="Briones M.R."/>
            <person name="Bueno M.R."/>
            <person name="Camargo A.A."/>
            <person name="Camargo L.E."/>
            <person name="Carraro D.M."/>
            <person name="Carrer H."/>
            <person name="Colauto N.B."/>
            <person name="Colombo C."/>
            <person name="Costa F.F."/>
            <person name="Costa M.C."/>
            <person name="Costa-Neto C.M."/>
            <person name="Coutinho L.L."/>
            <person name="Cristofani M."/>
            <person name="Dias-Neto E."/>
            <person name="Docena C."/>
            <person name="El-Dorry H."/>
            <person name="Facincani A.P."/>
            <person name="Ferreira A.J."/>
            <person name="Ferreira V.C."/>
            <person name="Ferro J.A."/>
            <person name="Fraga J.S."/>
            <person name="Franca S.C."/>
            <person name="Franco M.C."/>
            <person name="Frohme M."/>
            <person name="Furlan L.R."/>
            <person name="Garnier M."/>
            <person name="Goldman G.H."/>
            <person name="Goldman M.H."/>
            <person name="Gomes S.L."/>
            <person name="Gruber A."/>
            <person name="Ho P.L."/>
            <person name="Hoheisel J.D."/>
            <person name="Junqueira M.L."/>
            <person name="Kemper E.L."/>
            <person name="Kitajima J.P."/>
            <person name="Krieger J.E."/>
            <person name="Kuramae E.E."/>
            <person name="Laigret F."/>
            <person name="Lambais M.R."/>
            <person name="Leite L.C."/>
            <person name="Lemos E.G."/>
            <person name="Lemos M.V."/>
            <person name="Lopes S.A."/>
            <person name="Lopes C.R."/>
            <person name="Machado J.A."/>
            <person name="Machado M.A."/>
            <person name="Madeira A.M."/>
            <person name="Madeira H.M."/>
            <person name="Marino C.L."/>
            <person name="Marques M.V."/>
            <person name="Martins E.A."/>
            <person name="Martins E.M."/>
            <person name="Matsukuma A.Y."/>
            <person name="Menck C.F."/>
            <person name="Miracca E.C."/>
            <person name="Miyaki C.Y."/>
            <person name="Monteriro-Vitorello C.B."/>
            <person name="Moon D.H."/>
            <person name="Nagai M.A."/>
            <person name="Nascimento A.L."/>
            <person name="Netto L.E."/>
            <person name="Nhani A.Jr."/>
            <person name="Nobrega F.G."/>
            <person name="Nunes L.R."/>
            <person name="Oliveira M.A."/>
            <person name="de Oliveira M.C."/>
            <person name="de Oliveira R.C."/>
            <person name="Palmieri D.A."/>
            <person name="Paris A."/>
            <person name="Peixoto B.R."/>
            <person name="Pereira G.A."/>
            <person name="Pereira H.A.Jr."/>
            <person name="Pesquero J.B."/>
            <person name="Quaggio R.B."/>
            <person name="Roberto P.G."/>
            <person name="Rodrigues V."/>
            <person name="de M Rosa A.J."/>
            <person name="de Rosa V.E.Jr."/>
            <person name="de Sa R.G."/>
            <person name="Santelli R.V."/>
            <person name="Sawasaki H.E."/>
            <person name="da Silva A.C."/>
            <person name="da Silva A.M."/>
            <person name="da Silva F.R."/>
            <person name="da Silva W.A.Jr."/>
            <person name="da Silveira J.F."/>
            <person name="Silvestri M.L."/>
            <person name="Siqueira W.J."/>
            <person name="de Souza A.A."/>
            <person name="de Souza A.P."/>
            <person name="Terenzi M.F."/>
            <person name="Truffi D."/>
            <person name="Tsai S.M."/>
            <person name="Tsuhako M.H."/>
            <person name="Vallada H."/>
            <person name="Van Sluys M.A."/>
            <person name="Verjovski-Almeida S."/>
            <person name="Vettore A.L."/>
            <person name="Zago M.A."/>
            <person name="Zatz M."/>
            <person name="Meidanis J."/>
            <person name="Setubal J.C."/>
        </authorList>
    </citation>
    <scope>NUCLEOTIDE SEQUENCE [LARGE SCALE GENOMIC DNA]</scope>
    <source>
        <strain evidence="1 2">9a5c</strain>
    </source>
</reference>
<evidence type="ECO:0000313" key="1">
    <source>
        <dbReference type="EMBL" id="AAF85465.1"/>
    </source>
</evidence>
<dbReference type="HOGENOM" id="CLU_3224112_0_0_6"/>